<reference evidence="2 3" key="1">
    <citation type="submission" date="2024-09" db="EMBL/GenBank/DDBJ databases">
        <authorList>
            <person name="Sun Q."/>
            <person name="Mori K."/>
        </authorList>
    </citation>
    <scope>NUCLEOTIDE SEQUENCE [LARGE SCALE GENOMIC DNA]</scope>
    <source>
        <strain evidence="2 3">CCM 7759</strain>
    </source>
</reference>
<dbReference type="EMBL" id="JBHLWN010000031">
    <property type="protein sequence ID" value="MFC0212570.1"/>
    <property type="molecule type" value="Genomic_DNA"/>
</dbReference>
<dbReference type="Proteomes" id="UP001589776">
    <property type="component" value="Unassembled WGS sequence"/>
</dbReference>
<dbReference type="RefSeq" id="WP_377469758.1">
    <property type="nucleotide sequence ID" value="NZ_JBHLWN010000031.1"/>
</dbReference>
<evidence type="ECO:0000259" key="1">
    <source>
        <dbReference type="Pfam" id="PF08955"/>
    </source>
</evidence>
<accession>A0ABV6DIU4</accession>
<organism evidence="2 3">
    <name type="scientific">Paenibacillus chartarius</name>
    <dbReference type="NCBI Taxonomy" id="747481"/>
    <lineage>
        <taxon>Bacteria</taxon>
        <taxon>Bacillati</taxon>
        <taxon>Bacillota</taxon>
        <taxon>Bacilli</taxon>
        <taxon>Bacillales</taxon>
        <taxon>Paenibacillaceae</taxon>
        <taxon>Paenibacillus</taxon>
    </lineage>
</organism>
<dbReference type="InterPro" id="IPR038117">
    <property type="entry name" value="BofC_C_sf"/>
</dbReference>
<feature type="domain" description="Bypass of forespore C C-terminal" evidence="1">
    <location>
        <begin position="132"/>
        <end position="208"/>
    </location>
</feature>
<sequence length="226" mass="25406">MNLWKQLKRRLRTRRRWLALGIFVLIAAGVTIVAGQIRQSREDGADDASAWSAFAPIVQNDDAKKLADTLAAIEREGKAREVVILKTYVCGDERQKLGILPPGGIRKLHQEHPDWPLTLEEDGTAAFHQSIDDLSPACKETAYFGIDDNGNLTLFDGEPDRDHVIRTFFQLNIHHLESSLPQDTVNHLYSGIRVGDLAEYNSVLSTFSDFAVEETQRAMNPEPNER</sequence>
<gene>
    <name evidence="2" type="ORF">ACFFK0_08850</name>
</gene>
<evidence type="ECO:0000313" key="3">
    <source>
        <dbReference type="Proteomes" id="UP001589776"/>
    </source>
</evidence>
<dbReference type="InterPro" id="IPR015050">
    <property type="entry name" value="BofC_C"/>
</dbReference>
<comment type="caution">
    <text evidence="2">The sequence shown here is derived from an EMBL/GenBank/DDBJ whole genome shotgun (WGS) entry which is preliminary data.</text>
</comment>
<proteinExistence type="predicted"/>
<protein>
    <submittedName>
        <fullName evidence="2">BofC C-terminal domain-containing protein</fullName>
    </submittedName>
</protein>
<evidence type="ECO:0000313" key="2">
    <source>
        <dbReference type="EMBL" id="MFC0212570.1"/>
    </source>
</evidence>
<keyword evidence="3" id="KW-1185">Reference proteome</keyword>
<dbReference type="Pfam" id="PF08955">
    <property type="entry name" value="BofC_C"/>
    <property type="match status" value="1"/>
</dbReference>
<name>A0ABV6DIU4_9BACL</name>
<dbReference type="Gene3D" id="3.30.70.1740">
    <property type="entry name" value="Bypass-of-forespore C, C-terminal domain"/>
    <property type="match status" value="1"/>
</dbReference>